<dbReference type="Pfam" id="PF04149">
    <property type="entry name" value="DUF397"/>
    <property type="match status" value="1"/>
</dbReference>
<name>A0A421B0F4_9PSEU</name>
<dbReference type="RefSeq" id="WP_121393332.1">
    <property type="nucleotide sequence ID" value="NZ_RCDD01000004.1"/>
</dbReference>
<dbReference type="AlphaFoldDB" id="A0A421B0F4"/>
<dbReference type="OrthoDB" id="3630528at2"/>
<protein>
    <submittedName>
        <fullName evidence="2">Uncharacterized protein DUF397</fullName>
    </submittedName>
</protein>
<dbReference type="InterPro" id="IPR007278">
    <property type="entry name" value="DUF397"/>
</dbReference>
<comment type="caution">
    <text evidence="2">The sequence shown here is derived from an EMBL/GenBank/DDBJ whole genome shotgun (WGS) entry which is preliminary data.</text>
</comment>
<accession>A0A421B0F4</accession>
<proteinExistence type="predicted"/>
<dbReference type="Proteomes" id="UP000282454">
    <property type="component" value="Unassembled WGS sequence"/>
</dbReference>
<dbReference type="EMBL" id="RCDD01000004">
    <property type="protein sequence ID" value="RLK55617.1"/>
    <property type="molecule type" value="Genomic_DNA"/>
</dbReference>
<gene>
    <name evidence="2" type="ORF">CLV68_5107</name>
</gene>
<reference evidence="2 3" key="1">
    <citation type="submission" date="2018-10" db="EMBL/GenBank/DDBJ databases">
        <title>Genomic Encyclopedia of Archaeal and Bacterial Type Strains, Phase II (KMG-II): from individual species to whole genera.</title>
        <authorList>
            <person name="Goeker M."/>
        </authorList>
    </citation>
    <scope>NUCLEOTIDE SEQUENCE [LARGE SCALE GENOMIC DNA]</scope>
    <source>
        <strain evidence="2 3">DSM 45657</strain>
    </source>
</reference>
<sequence>MTTGWFKSSRSGAVNENCVEVRLTPTTIGVRDTKNRTAGALSLHPTTWAAFLTTTKNA</sequence>
<evidence type="ECO:0000313" key="2">
    <source>
        <dbReference type="EMBL" id="RLK55617.1"/>
    </source>
</evidence>
<feature type="domain" description="DUF397" evidence="1">
    <location>
        <begin position="4"/>
        <end position="56"/>
    </location>
</feature>
<organism evidence="2 3">
    <name type="scientific">Actinokineospora cianjurensis</name>
    <dbReference type="NCBI Taxonomy" id="585224"/>
    <lineage>
        <taxon>Bacteria</taxon>
        <taxon>Bacillati</taxon>
        <taxon>Actinomycetota</taxon>
        <taxon>Actinomycetes</taxon>
        <taxon>Pseudonocardiales</taxon>
        <taxon>Pseudonocardiaceae</taxon>
        <taxon>Actinokineospora</taxon>
    </lineage>
</organism>
<evidence type="ECO:0000313" key="3">
    <source>
        <dbReference type="Proteomes" id="UP000282454"/>
    </source>
</evidence>
<keyword evidence="3" id="KW-1185">Reference proteome</keyword>
<evidence type="ECO:0000259" key="1">
    <source>
        <dbReference type="Pfam" id="PF04149"/>
    </source>
</evidence>